<dbReference type="PROSITE" id="PS50850">
    <property type="entry name" value="MFS"/>
    <property type="match status" value="1"/>
</dbReference>
<dbReference type="CDD" id="cd17324">
    <property type="entry name" value="MFS_NepI_like"/>
    <property type="match status" value="1"/>
</dbReference>
<evidence type="ECO:0000256" key="7">
    <source>
        <dbReference type="SAM" id="Phobius"/>
    </source>
</evidence>
<feature type="transmembrane region" description="Helical" evidence="7">
    <location>
        <begin position="205"/>
        <end position="227"/>
    </location>
</feature>
<evidence type="ECO:0000256" key="6">
    <source>
        <dbReference type="ARBA" id="ARBA00023136"/>
    </source>
</evidence>
<evidence type="ECO:0000313" key="10">
    <source>
        <dbReference type="Proteomes" id="UP000780768"/>
    </source>
</evidence>
<feature type="transmembrane region" description="Helical" evidence="7">
    <location>
        <begin position="295"/>
        <end position="313"/>
    </location>
</feature>
<dbReference type="InterPro" id="IPR050189">
    <property type="entry name" value="MFS_Efflux_Transporters"/>
</dbReference>
<dbReference type="Gene3D" id="1.20.1250.20">
    <property type="entry name" value="MFS general substrate transporter like domains"/>
    <property type="match status" value="1"/>
</dbReference>
<feature type="transmembrane region" description="Helical" evidence="7">
    <location>
        <begin position="359"/>
        <end position="377"/>
    </location>
</feature>
<feature type="transmembrane region" description="Helical" evidence="7">
    <location>
        <begin position="79"/>
        <end position="102"/>
    </location>
</feature>
<dbReference type="PANTHER" id="PTHR43124:SF3">
    <property type="entry name" value="CHLORAMPHENICOL EFFLUX PUMP RV0191"/>
    <property type="match status" value="1"/>
</dbReference>
<feature type="transmembrane region" description="Helical" evidence="7">
    <location>
        <begin position="333"/>
        <end position="353"/>
    </location>
</feature>
<dbReference type="SUPFAM" id="SSF103473">
    <property type="entry name" value="MFS general substrate transporter"/>
    <property type="match status" value="1"/>
</dbReference>
<sequence>MVAKNHNVLILILAIGIFSILNTEVGIIGILPLMAEKFGVDITQAGLLVSLFALIIAVAGIIMPLVFSGFNRKKVMLTVLTIFAVCNLVAAFAPNFTVVLIARLIPAFAHPVYCSLAFVVAASLVEPKDVPKAISKVMMGVSAGIVIGIPVTSFIANTFSYQTAMLFFTLMNIIALILTTVMIPSMLVKERVSYGSQLSVLKDSITWMSLFTVSAIGASLFAAYAYIAQYLEEISHITGDNLSLALFLFGCTSILGNFIAGRLLSSSPIKTAVMYPIIFSIVYLLIFVFGEYSIVMVPIIFFWGMLNGIGNNIQQYWIMSAIPKAPDFANGLFISFGNLGTTIGTFAGGMILAGMGTHYTVFGGIFFLVLTWISVLLRNIIYAKPQKAEEGQVGA</sequence>
<comment type="caution">
    <text evidence="9">The sequence shown here is derived from an EMBL/GenBank/DDBJ whole genome shotgun (WGS) entry which is preliminary data.</text>
</comment>
<feature type="transmembrane region" description="Helical" evidence="7">
    <location>
        <begin position="272"/>
        <end position="289"/>
    </location>
</feature>
<dbReference type="InterPro" id="IPR011701">
    <property type="entry name" value="MFS"/>
</dbReference>
<comment type="subcellular location">
    <subcellularLocation>
        <location evidence="1">Cell membrane</location>
        <topology evidence="1">Multi-pass membrane protein</topology>
    </subcellularLocation>
</comment>
<evidence type="ECO:0000256" key="5">
    <source>
        <dbReference type="ARBA" id="ARBA00022989"/>
    </source>
</evidence>
<evidence type="ECO:0000256" key="4">
    <source>
        <dbReference type="ARBA" id="ARBA00022692"/>
    </source>
</evidence>
<dbReference type="EMBL" id="DYVR01000226">
    <property type="protein sequence ID" value="HJF85617.1"/>
    <property type="molecule type" value="Genomic_DNA"/>
</dbReference>
<organism evidence="9 10">
    <name type="scientific">Megamonas hypermegale</name>
    <dbReference type="NCBI Taxonomy" id="158847"/>
    <lineage>
        <taxon>Bacteria</taxon>
        <taxon>Bacillati</taxon>
        <taxon>Bacillota</taxon>
        <taxon>Negativicutes</taxon>
        <taxon>Selenomonadales</taxon>
        <taxon>Selenomonadaceae</taxon>
        <taxon>Megamonas</taxon>
    </lineage>
</organism>
<accession>A0A921L8I8</accession>
<feature type="transmembrane region" description="Helical" evidence="7">
    <location>
        <begin position="137"/>
        <end position="159"/>
    </location>
</feature>
<feature type="transmembrane region" description="Helical" evidence="7">
    <location>
        <begin position="108"/>
        <end position="125"/>
    </location>
</feature>
<evidence type="ECO:0000256" key="2">
    <source>
        <dbReference type="ARBA" id="ARBA00022448"/>
    </source>
</evidence>
<protein>
    <submittedName>
        <fullName evidence="9">MFS transporter</fullName>
    </submittedName>
</protein>
<dbReference type="GO" id="GO:0022857">
    <property type="term" value="F:transmembrane transporter activity"/>
    <property type="evidence" value="ECO:0007669"/>
    <property type="project" value="InterPro"/>
</dbReference>
<evidence type="ECO:0000256" key="3">
    <source>
        <dbReference type="ARBA" id="ARBA00022475"/>
    </source>
</evidence>
<keyword evidence="6 7" id="KW-0472">Membrane</keyword>
<reference evidence="9" key="2">
    <citation type="submission" date="2021-09" db="EMBL/GenBank/DDBJ databases">
        <authorList>
            <person name="Gilroy R."/>
        </authorList>
    </citation>
    <scope>NUCLEOTIDE SEQUENCE</scope>
    <source>
        <strain evidence="9">7318</strain>
    </source>
</reference>
<dbReference type="PANTHER" id="PTHR43124">
    <property type="entry name" value="PURINE EFFLUX PUMP PBUE"/>
    <property type="match status" value="1"/>
</dbReference>
<keyword evidence="5 7" id="KW-1133">Transmembrane helix</keyword>
<dbReference type="InterPro" id="IPR020846">
    <property type="entry name" value="MFS_dom"/>
</dbReference>
<evidence type="ECO:0000259" key="8">
    <source>
        <dbReference type="PROSITE" id="PS50850"/>
    </source>
</evidence>
<feature type="transmembrane region" description="Helical" evidence="7">
    <location>
        <begin position="7"/>
        <end position="35"/>
    </location>
</feature>
<evidence type="ECO:0000313" key="9">
    <source>
        <dbReference type="EMBL" id="HJF85617.1"/>
    </source>
</evidence>
<feature type="transmembrane region" description="Helical" evidence="7">
    <location>
        <begin position="165"/>
        <end position="184"/>
    </location>
</feature>
<feature type="transmembrane region" description="Helical" evidence="7">
    <location>
        <begin position="47"/>
        <end position="67"/>
    </location>
</feature>
<evidence type="ECO:0000256" key="1">
    <source>
        <dbReference type="ARBA" id="ARBA00004651"/>
    </source>
</evidence>
<feature type="domain" description="Major facilitator superfamily (MFS) profile" evidence="8">
    <location>
        <begin position="8"/>
        <end position="386"/>
    </location>
</feature>
<keyword evidence="3" id="KW-1003">Cell membrane</keyword>
<keyword evidence="4 7" id="KW-0812">Transmembrane</keyword>
<reference evidence="9" key="1">
    <citation type="journal article" date="2021" name="PeerJ">
        <title>Extensive microbial diversity within the chicken gut microbiome revealed by metagenomics and culture.</title>
        <authorList>
            <person name="Gilroy R."/>
            <person name="Ravi A."/>
            <person name="Getino M."/>
            <person name="Pursley I."/>
            <person name="Horton D.L."/>
            <person name="Alikhan N.F."/>
            <person name="Baker D."/>
            <person name="Gharbi K."/>
            <person name="Hall N."/>
            <person name="Watson M."/>
            <person name="Adriaenssens E.M."/>
            <person name="Foster-Nyarko E."/>
            <person name="Jarju S."/>
            <person name="Secka A."/>
            <person name="Antonio M."/>
            <person name="Oren A."/>
            <person name="Chaudhuri R.R."/>
            <person name="La Ragione R."/>
            <person name="Hildebrand F."/>
            <person name="Pallen M.J."/>
        </authorList>
    </citation>
    <scope>NUCLEOTIDE SEQUENCE</scope>
    <source>
        <strain evidence="9">7318</strain>
    </source>
</reference>
<proteinExistence type="predicted"/>
<dbReference type="GO" id="GO:0005886">
    <property type="term" value="C:plasma membrane"/>
    <property type="evidence" value="ECO:0007669"/>
    <property type="project" value="UniProtKB-SubCell"/>
</dbReference>
<dbReference type="Pfam" id="PF07690">
    <property type="entry name" value="MFS_1"/>
    <property type="match status" value="1"/>
</dbReference>
<keyword evidence="2" id="KW-0813">Transport</keyword>
<name>A0A921L8I8_9FIRM</name>
<dbReference type="AlphaFoldDB" id="A0A921L8I8"/>
<dbReference type="InterPro" id="IPR036259">
    <property type="entry name" value="MFS_trans_sf"/>
</dbReference>
<dbReference type="Proteomes" id="UP000780768">
    <property type="component" value="Unassembled WGS sequence"/>
</dbReference>
<gene>
    <name evidence="9" type="ORF">K8V65_08155</name>
</gene>
<feature type="transmembrane region" description="Helical" evidence="7">
    <location>
        <begin position="242"/>
        <end position="260"/>
    </location>
</feature>